<organism evidence="2 3">
    <name type="scientific">Colletotrichum navitas</name>
    <dbReference type="NCBI Taxonomy" id="681940"/>
    <lineage>
        <taxon>Eukaryota</taxon>
        <taxon>Fungi</taxon>
        <taxon>Dikarya</taxon>
        <taxon>Ascomycota</taxon>
        <taxon>Pezizomycotina</taxon>
        <taxon>Sordariomycetes</taxon>
        <taxon>Hypocreomycetidae</taxon>
        <taxon>Glomerellales</taxon>
        <taxon>Glomerellaceae</taxon>
        <taxon>Colletotrichum</taxon>
        <taxon>Colletotrichum graminicola species complex</taxon>
    </lineage>
</organism>
<keyword evidence="3" id="KW-1185">Reference proteome</keyword>
<evidence type="ECO:0000256" key="1">
    <source>
        <dbReference type="SAM" id="MobiDB-lite"/>
    </source>
</evidence>
<comment type="caution">
    <text evidence="2">The sequence shown here is derived from an EMBL/GenBank/DDBJ whole genome shotgun (WGS) entry which is preliminary data.</text>
</comment>
<dbReference type="GeneID" id="85435510"/>
<dbReference type="Proteomes" id="UP001230504">
    <property type="component" value="Unassembled WGS sequence"/>
</dbReference>
<evidence type="ECO:0000313" key="2">
    <source>
        <dbReference type="EMBL" id="KAK1593684.1"/>
    </source>
</evidence>
<dbReference type="AlphaFoldDB" id="A0AAD8Q2J0"/>
<sequence>MNLSASTSTHHRVAVLDNGNATAPHPHCQMRVRRPIRGQRTRTHATRHWIDTTRPRVRQLSPQERNGWPQLEQARPVKPPAASGSGGRVGSQGCRCQPEVSVCLLACLPACLGGSRCIGFMALREKSSFGGVDWGAQGELGGARAAQAAWGC</sequence>
<feature type="region of interest" description="Disordered" evidence="1">
    <location>
        <begin position="61"/>
        <end position="90"/>
    </location>
</feature>
<evidence type="ECO:0000313" key="3">
    <source>
        <dbReference type="Proteomes" id="UP001230504"/>
    </source>
</evidence>
<name>A0AAD8Q2J0_9PEZI</name>
<dbReference type="RefSeq" id="XP_060414970.1">
    <property type="nucleotide sequence ID" value="XM_060551270.1"/>
</dbReference>
<accession>A0AAD8Q2J0</accession>
<proteinExistence type="predicted"/>
<reference evidence="2" key="1">
    <citation type="submission" date="2021-06" db="EMBL/GenBank/DDBJ databases">
        <title>Comparative genomics, transcriptomics and evolutionary studies reveal genomic signatures of adaptation to plant cell wall in hemibiotrophic fungi.</title>
        <authorList>
            <consortium name="DOE Joint Genome Institute"/>
            <person name="Baroncelli R."/>
            <person name="Diaz J.F."/>
            <person name="Benocci T."/>
            <person name="Peng M."/>
            <person name="Battaglia E."/>
            <person name="Haridas S."/>
            <person name="Andreopoulos W."/>
            <person name="Labutti K."/>
            <person name="Pangilinan J."/>
            <person name="Floch G.L."/>
            <person name="Makela M.R."/>
            <person name="Henrissat B."/>
            <person name="Grigoriev I.V."/>
            <person name="Crouch J.A."/>
            <person name="De Vries R.P."/>
            <person name="Sukno S.A."/>
            <person name="Thon M.R."/>
        </authorList>
    </citation>
    <scope>NUCLEOTIDE SEQUENCE</scope>
    <source>
        <strain evidence="2">CBS 125086</strain>
    </source>
</reference>
<dbReference type="EMBL" id="JAHLJV010000024">
    <property type="protein sequence ID" value="KAK1593684.1"/>
    <property type="molecule type" value="Genomic_DNA"/>
</dbReference>
<protein>
    <submittedName>
        <fullName evidence="2">Uncharacterized protein</fullName>
    </submittedName>
</protein>
<gene>
    <name evidence="2" type="ORF">LY79DRAFT_177097</name>
</gene>